<comment type="subcellular location">
    <subcellularLocation>
        <location evidence="1 7">Nucleus</location>
    </subcellularLocation>
</comment>
<organism evidence="11 12">
    <name type="scientific">Mytilus edulis</name>
    <name type="common">Blue mussel</name>
    <dbReference type="NCBI Taxonomy" id="6550"/>
    <lineage>
        <taxon>Eukaryota</taxon>
        <taxon>Metazoa</taxon>
        <taxon>Spiralia</taxon>
        <taxon>Lophotrochozoa</taxon>
        <taxon>Mollusca</taxon>
        <taxon>Bivalvia</taxon>
        <taxon>Autobranchia</taxon>
        <taxon>Pteriomorphia</taxon>
        <taxon>Mytilida</taxon>
        <taxon>Mytiloidea</taxon>
        <taxon>Mytilidae</taxon>
        <taxon>Mytilinae</taxon>
        <taxon>Mytilus</taxon>
    </lineage>
</organism>
<dbReference type="SMART" id="SM00443">
    <property type="entry name" value="G_patch"/>
    <property type="match status" value="1"/>
</dbReference>
<dbReference type="Proteomes" id="UP000683360">
    <property type="component" value="Unassembled WGS sequence"/>
</dbReference>
<feature type="coiled-coil region" evidence="8">
    <location>
        <begin position="305"/>
        <end position="332"/>
    </location>
</feature>
<evidence type="ECO:0000256" key="9">
    <source>
        <dbReference type="SAM" id="MobiDB-lite"/>
    </source>
</evidence>
<dbReference type="PIRSF" id="PIRSF017706">
    <property type="entry name" value="TFIP11"/>
    <property type="match status" value="1"/>
</dbReference>
<dbReference type="GO" id="GO:0000390">
    <property type="term" value="P:spliceosomal complex disassembly"/>
    <property type="evidence" value="ECO:0007669"/>
    <property type="project" value="InterPro"/>
</dbReference>
<evidence type="ECO:0000256" key="7">
    <source>
        <dbReference type="PIRNR" id="PIRNR017706"/>
    </source>
</evidence>
<proteinExistence type="inferred from homology"/>
<feature type="region of interest" description="Disordered" evidence="9">
    <location>
        <begin position="687"/>
        <end position="706"/>
    </location>
</feature>
<evidence type="ECO:0000256" key="6">
    <source>
        <dbReference type="ARBA" id="ARBA00023242"/>
    </source>
</evidence>
<keyword evidence="4 7" id="KW-0747">Spliceosome</keyword>
<dbReference type="Pfam" id="PF07842">
    <property type="entry name" value="GCFC"/>
    <property type="match status" value="1"/>
</dbReference>
<feature type="region of interest" description="Disordered" evidence="9">
    <location>
        <begin position="1"/>
        <end position="100"/>
    </location>
</feature>
<evidence type="ECO:0000256" key="1">
    <source>
        <dbReference type="ARBA" id="ARBA00004123"/>
    </source>
</evidence>
<feature type="compositionally biased region" description="Basic and acidic residues" evidence="9">
    <location>
        <begin position="49"/>
        <end position="62"/>
    </location>
</feature>
<dbReference type="PROSITE" id="PS50174">
    <property type="entry name" value="G_PATCH"/>
    <property type="match status" value="1"/>
</dbReference>
<keyword evidence="12" id="KW-1185">Reference proteome</keyword>
<keyword evidence="6 7" id="KW-0539">Nucleus</keyword>
<reference evidence="11" key="1">
    <citation type="submission" date="2021-03" db="EMBL/GenBank/DDBJ databases">
        <authorList>
            <person name="Bekaert M."/>
        </authorList>
    </citation>
    <scope>NUCLEOTIDE SEQUENCE</scope>
</reference>
<evidence type="ECO:0000256" key="5">
    <source>
        <dbReference type="ARBA" id="ARBA00023187"/>
    </source>
</evidence>
<dbReference type="InterPro" id="IPR045211">
    <property type="entry name" value="TFP11/STIP/Ntr1"/>
</dbReference>
<feature type="compositionally biased region" description="Pro residues" evidence="9">
    <location>
        <begin position="691"/>
        <end position="703"/>
    </location>
</feature>
<comment type="caution">
    <text evidence="11">The sequence shown here is derived from an EMBL/GenBank/DDBJ whole genome shotgun (WGS) entry which is preliminary data.</text>
</comment>
<dbReference type="InterPro" id="IPR024933">
    <property type="entry name" value="TFP11"/>
</dbReference>
<evidence type="ECO:0000256" key="2">
    <source>
        <dbReference type="ARBA" id="ARBA00010900"/>
    </source>
</evidence>
<protein>
    <submittedName>
        <fullName evidence="11">TFIP11</fullName>
    </submittedName>
</protein>
<dbReference type="GO" id="GO:0003676">
    <property type="term" value="F:nucleic acid binding"/>
    <property type="evidence" value="ECO:0007669"/>
    <property type="project" value="InterPro"/>
</dbReference>
<evidence type="ECO:0000256" key="3">
    <source>
        <dbReference type="ARBA" id="ARBA00022664"/>
    </source>
</evidence>
<dbReference type="Pfam" id="PF12457">
    <property type="entry name" value="TIP_N"/>
    <property type="match status" value="1"/>
</dbReference>
<dbReference type="InterPro" id="IPR022159">
    <property type="entry name" value="STIP/TFIP11_N"/>
</dbReference>
<gene>
    <name evidence="11" type="ORF">MEDL_34307</name>
</gene>
<keyword evidence="3 7" id="KW-0507">mRNA processing</keyword>
<dbReference type="GO" id="GO:0071008">
    <property type="term" value="C:U2-type post-mRNA release spliceosomal complex"/>
    <property type="evidence" value="ECO:0007669"/>
    <property type="project" value="TreeGrafter"/>
</dbReference>
<dbReference type="InterPro" id="IPR022783">
    <property type="entry name" value="GCFC_dom"/>
</dbReference>
<dbReference type="InterPro" id="IPR000467">
    <property type="entry name" value="G_patch_dom"/>
</dbReference>
<feature type="region of interest" description="Disordered" evidence="9">
    <location>
        <begin position="235"/>
        <end position="254"/>
    </location>
</feature>
<evidence type="ECO:0000256" key="4">
    <source>
        <dbReference type="ARBA" id="ARBA00022728"/>
    </source>
</evidence>
<sequence length="793" mass="92372">MGRRQTKNQAIYGMWADNDSDDERPGFGKSNRRNKDMTAPIGFVSGGFKEGDKITKNERDADNTDSDSGEEVPIPKQRKQKSGPYPGFGHKDQTKEFGGWEKYTRGIGQKLLHKMGYEQGKGLGKTHQGITTPVEAKLRKGRAAVGAYGTERTERSLRDFPVYDSEEEEEKQFKNELHQWKKKSEGQVAKKKPKYVYKTAQELIETGGKSKKSLPNRSSKVKVIDMTGKEQKVMTGYHSISQRHDRPEEDEDITMPEPSRKKAFAMPELIHNLNILVDMAEEEIIVNDRKLRYESDHIINMKHEKERVDAVCEQEEKQLQKLQKVMEIVETCEERTKPGCENPLTLPECAKIFKCLQDDFYEEYKMYDLASLSVALVFPMVKDFFKDWDPWKDPSHGVTTIKEWQYVLEDYNNKYNTSLHNMNIFQRLLWDIWLPFVRTAILKWNPRNYDPPIELLETWKPVVPSWMMENIIDQLVLPRILQEVENWNPLTDPVPLHSWLHPWLPLMGDKLEPCYPPIRHKLANALTNWHPSDSSAKVILQPWLKVFKPGHTEAFLVKHILPKLGMCMQELVINPHQQMLESWHWVMSWSDVLPIKHMVAMLERTFFPKWLQVLCTWMSNMPNYEEITKWYLGWKSLFSEEYRNYPPITEHFKKALELMNRAVSGHFQPGVKENIAYFTHTERRQMLDTPPTKPPLPPPPPPSLIKTEPDFTTARSASPSSSFASNFKGLVEKMAQENNILFMPLPGKTQEAKQVYKFGKFQVYVDRNVLFVFENEQWIPISIQKMVDKAIGT</sequence>
<keyword evidence="5 7" id="KW-0508">mRNA splicing</keyword>
<evidence type="ECO:0000313" key="12">
    <source>
        <dbReference type="Proteomes" id="UP000683360"/>
    </source>
</evidence>
<keyword evidence="8" id="KW-0175">Coiled coil</keyword>
<dbReference type="OrthoDB" id="4822at2759"/>
<dbReference type="PANTHER" id="PTHR23329">
    <property type="entry name" value="TUFTELIN-INTERACTING PROTEIN 11-RELATED"/>
    <property type="match status" value="1"/>
</dbReference>
<name>A0A8S3SSC5_MYTED</name>
<feature type="domain" description="G-patch" evidence="10">
    <location>
        <begin position="104"/>
        <end position="150"/>
    </location>
</feature>
<evidence type="ECO:0000313" key="11">
    <source>
        <dbReference type="EMBL" id="CAG2220818.1"/>
    </source>
</evidence>
<dbReference type="PANTHER" id="PTHR23329:SF1">
    <property type="entry name" value="TUFTELIN-INTERACTING PROTEIN 11"/>
    <property type="match status" value="1"/>
</dbReference>
<feature type="compositionally biased region" description="Basic and acidic residues" evidence="9">
    <location>
        <begin position="89"/>
        <end position="100"/>
    </location>
</feature>
<comment type="similarity">
    <text evidence="2 7">Belongs to the TFP11/STIP family.</text>
</comment>
<dbReference type="Pfam" id="PF01585">
    <property type="entry name" value="G-patch"/>
    <property type="match status" value="1"/>
</dbReference>
<evidence type="ECO:0000259" key="10">
    <source>
        <dbReference type="PROSITE" id="PS50174"/>
    </source>
</evidence>
<dbReference type="EMBL" id="CAJPWZ010001673">
    <property type="protein sequence ID" value="CAG2220818.1"/>
    <property type="molecule type" value="Genomic_DNA"/>
</dbReference>
<accession>A0A8S3SSC5</accession>
<evidence type="ECO:0000256" key="8">
    <source>
        <dbReference type="SAM" id="Coils"/>
    </source>
</evidence>
<dbReference type="AlphaFoldDB" id="A0A8S3SSC5"/>